<keyword evidence="2" id="KW-1185">Reference proteome</keyword>
<sequence>MWYVYLPSNVYIKAKVTAQDAIRVDPNVKYIISLSERPRFWIFHKLTRINLARLTKNSF</sequence>
<protein>
    <submittedName>
        <fullName evidence="1">Uncharacterized protein</fullName>
    </submittedName>
</protein>
<accession>A0A075R3M8</accession>
<evidence type="ECO:0000313" key="1">
    <source>
        <dbReference type="EMBL" id="AIG26474.1"/>
    </source>
</evidence>
<proteinExistence type="predicted"/>
<dbReference type="STRING" id="1042163.BRLA_c021530"/>
<dbReference type="AlphaFoldDB" id="A0A075R3M8"/>
<dbReference type="Proteomes" id="UP000005850">
    <property type="component" value="Chromosome"/>
</dbReference>
<dbReference type="EMBL" id="CP007806">
    <property type="protein sequence ID" value="AIG26474.1"/>
    <property type="molecule type" value="Genomic_DNA"/>
</dbReference>
<reference evidence="1 2" key="1">
    <citation type="journal article" date="2011" name="J. Bacteriol.">
        <title>Genome sequence of Brevibacillus laterosporus LMG 15441, a pathogen of invertebrates.</title>
        <authorList>
            <person name="Djukic M."/>
            <person name="Poehlein A."/>
            <person name="Thurmer A."/>
            <person name="Daniel R."/>
        </authorList>
    </citation>
    <scope>NUCLEOTIDE SEQUENCE [LARGE SCALE GENOMIC DNA]</scope>
    <source>
        <strain evidence="1 2">LMG 15441</strain>
    </source>
</reference>
<dbReference type="HOGENOM" id="CLU_2951240_0_0_9"/>
<name>A0A075R3M8_BRELA</name>
<organism evidence="1 2">
    <name type="scientific">Brevibacillus laterosporus LMG 15441</name>
    <dbReference type="NCBI Taxonomy" id="1042163"/>
    <lineage>
        <taxon>Bacteria</taxon>
        <taxon>Bacillati</taxon>
        <taxon>Bacillota</taxon>
        <taxon>Bacilli</taxon>
        <taxon>Bacillales</taxon>
        <taxon>Paenibacillaceae</taxon>
        <taxon>Brevibacillus</taxon>
    </lineage>
</organism>
<gene>
    <name evidence="1" type="ORF">BRLA_c021530</name>
</gene>
<dbReference type="KEGG" id="blr:BRLA_c021530"/>
<evidence type="ECO:0000313" key="2">
    <source>
        <dbReference type="Proteomes" id="UP000005850"/>
    </source>
</evidence>